<reference evidence="1" key="1">
    <citation type="journal article" date="2013" name="BMC Genomics">
        <title>Unscrambling butterfly oogenesis.</title>
        <authorList>
            <person name="Carter J.M."/>
            <person name="Baker S.C."/>
            <person name="Pink R."/>
            <person name="Carter D.R."/>
            <person name="Collins A."/>
            <person name="Tomlin J."/>
            <person name="Gibbs M."/>
            <person name="Breuker C.J."/>
        </authorList>
    </citation>
    <scope>NUCLEOTIDE SEQUENCE</scope>
    <source>
        <tissue evidence="1">Ovary</tissue>
    </source>
</reference>
<name>S4NW51_9NEOP</name>
<dbReference type="AlphaFoldDB" id="S4NW51"/>
<sequence length="76" mass="8986">MSMLYLKVKLPRLIVSLVVEYNYCKLNSLYLNVKVHFAVMLHPWVFLNASLCAHEKYKHFAPNKLINKSFYHTKSV</sequence>
<dbReference type="EMBL" id="GAIX01012707">
    <property type="protein sequence ID" value="JAA79853.1"/>
    <property type="molecule type" value="Transcribed_RNA"/>
</dbReference>
<organism evidence="1">
    <name type="scientific">Pararge aegeria</name>
    <name type="common">speckled wood butterfly</name>
    <dbReference type="NCBI Taxonomy" id="116150"/>
    <lineage>
        <taxon>Eukaryota</taxon>
        <taxon>Metazoa</taxon>
        <taxon>Ecdysozoa</taxon>
        <taxon>Arthropoda</taxon>
        <taxon>Hexapoda</taxon>
        <taxon>Insecta</taxon>
        <taxon>Pterygota</taxon>
        <taxon>Neoptera</taxon>
        <taxon>Endopterygota</taxon>
        <taxon>Lepidoptera</taxon>
        <taxon>Glossata</taxon>
        <taxon>Ditrysia</taxon>
        <taxon>Papilionoidea</taxon>
        <taxon>Nymphalidae</taxon>
        <taxon>Satyrinae</taxon>
        <taxon>Satyrini</taxon>
        <taxon>Parargina</taxon>
        <taxon>Pararge</taxon>
    </lineage>
</organism>
<reference evidence="1" key="2">
    <citation type="submission" date="2013-05" db="EMBL/GenBank/DDBJ databases">
        <authorList>
            <person name="Carter J.-M."/>
            <person name="Baker S.C."/>
            <person name="Pink R."/>
            <person name="Carter D.R.F."/>
            <person name="Collins A."/>
            <person name="Tomlin J."/>
            <person name="Gibbs M."/>
            <person name="Breuker C.J."/>
        </authorList>
    </citation>
    <scope>NUCLEOTIDE SEQUENCE</scope>
    <source>
        <tissue evidence="1">Ovary</tissue>
    </source>
</reference>
<proteinExistence type="predicted"/>
<evidence type="ECO:0000313" key="1">
    <source>
        <dbReference type="EMBL" id="JAA79853.1"/>
    </source>
</evidence>
<protein>
    <submittedName>
        <fullName evidence="1">Uncharacterized protein</fullName>
    </submittedName>
</protein>
<accession>S4NW51</accession>